<proteinExistence type="predicted"/>
<name>A0A0E9PXY4_ANGAN</name>
<protein>
    <submittedName>
        <fullName evidence="1">Uncharacterized protein</fullName>
    </submittedName>
</protein>
<evidence type="ECO:0000313" key="1">
    <source>
        <dbReference type="EMBL" id="JAH08940.1"/>
    </source>
</evidence>
<dbReference type="EMBL" id="GBXM01099637">
    <property type="protein sequence ID" value="JAH08940.1"/>
    <property type="molecule type" value="Transcribed_RNA"/>
</dbReference>
<accession>A0A0E9PXY4</accession>
<reference evidence="1" key="1">
    <citation type="submission" date="2014-11" db="EMBL/GenBank/DDBJ databases">
        <authorList>
            <person name="Amaro Gonzalez C."/>
        </authorList>
    </citation>
    <scope>NUCLEOTIDE SEQUENCE</scope>
</reference>
<organism evidence="1">
    <name type="scientific">Anguilla anguilla</name>
    <name type="common">European freshwater eel</name>
    <name type="synonym">Muraena anguilla</name>
    <dbReference type="NCBI Taxonomy" id="7936"/>
    <lineage>
        <taxon>Eukaryota</taxon>
        <taxon>Metazoa</taxon>
        <taxon>Chordata</taxon>
        <taxon>Craniata</taxon>
        <taxon>Vertebrata</taxon>
        <taxon>Euteleostomi</taxon>
        <taxon>Actinopterygii</taxon>
        <taxon>Neopterygii</taxon>
        <taxon>Teleostei</taxon>
        <taxon>Anguilliformes</taxon>
        <taxon>Anguillidae</taxon>
        <taxon>Anguilla</taxon>
    </lineage>
</organism>
<reference evidence="1" key="2">
    <citation type="journal article" date="2015" name="Fish Shellfish Immunol.">
        <title>Early steps in the European eel (Anguilla anguilla)-Vibrio vulnificus interaction in the gills: Role of the RtxA13 toxin.</title>
        <authorList>
            <person name="Callol A."/>
            <person name="Pajuelo D."/>
            <person name="Ebbesson L."/>
            <person name="Teles M."/>
            <person name="MacKenzie S."/>
            <person name="Amaro C."/>
        </authorList>
    </citation>
    <scope>NUCLEOTIDE SEQUENCE</scope>
</reference>
<dbReference type="AlphaFoldDB" id="A0A0E9PXY4"/>
<sequence length="36" mass="4002">MYALIHCIVKKTTKQAAKSHVIVKWVKQTSSSVCLA</sequence>